<dbReference type="AlphaFoldDB" id="A0A9D7T876"/>
<dbReference type="Pfam" id="PF05193">
    <property type="entry name" value="Peptidase_M16_C"/>
    <property type="match status" value="1"/>
</dbReference>
<name>A0A9D7T876_9MICO</name>
<comment type="caution">
    <text evidence="4">The sequence shown here is derived from an EMBL/GenBank/DDBJ whole genome shotgun (WGS) entry which is preliminary data.</text>
</comment>
<dbReference type="GO" id="GO:0046872">
    <property type="term" value="F:metal ion binding"/>
    <property type="evidence" value="ECO:0007669"/>
    <property type="project" value="InterPro"/>
</dbReference>
<evidence type="ECO:0000259" key="2">
    <source>
        <dbReference type="Pfam" id="PF00675"/>
    </source>
</evidence>
<dbReference type="InterPro" id="IPR050361">
    <property type="entry name" value="MPP/UQCRC_Complex"/>
</dbReference>
<dbReference type="EMBL" id="JADKGK010000010">
    <property type="protein sequence ID" value="MBL0003250.1"/>
    <property type="molecule type" value="Genomic_DNA"/>
</dbReference>
<proteinExistence type="predicted"/>
<dbReference type="InterPro" id="IPR007863">
    <property type="entry name" value="Peptidase_M16_C"/>
</dbReference>
<dbReference type="Gene3D" id="3.30.830.10">
    <property type="entry name" value="Metalloenzyme, LuxS/M16 peptidase-like"/>
    <property type="match status" value="2"/>
</dbReference>
<evidence type="ECO:0000313" key="4">
    <source>
        <dbReference type="EMBL" id="MBL0003250.1"/>
    </source>
</evidence>
<evidence type="ECO:0000256" key="1">
    <source>
        <dbReference type="SAM" id="MobiDB-lite"/>
    </source>
</evidence>
<dbReference type="InterPro" id="IPR011249">
    <property type="entry name" value="Metalloenz_LuxS/M16"/>
</dbReference>
<feature type="domain" description="Peptidase M16 C-terminal" evidence="3">
    <location>
        <begin position="197"/>
        <end position="375"/>
    </location>
</feature>
<reference evidence="4" key="1">
    <citation type="submission" date="2020-10" db="EMBL/GenBank/DDBJ databases">
        <title>Connecting structure to function with the recovery of over 1000 high-quality activated sludge metagenome-assembled genomes encoding full-length rRNA genes using long-read sequencing.</title>
        <authorList>
            <person name="Singleton C.M."/>
            <person name="Petriglieri F."/>
            <person name="Kristensen J.M."/>
            <person name="Kirkegaard R.H."/>
            <person name="Michaelsen T.Y."/>
            <person name="Andersen M.H."/>
            <person name="Karst S.M."/>
            <person name="Dueholm M.S."/>
            <person name="Nielsen P.H."/>
            <person name="Albertsen M."/>
        </authorList>
    </citation>
    <scope>NUCLEOTIDE SEQUENCE</scope>
    <source>
        <strain evidence="4">Ribe_18-Q3-R11-54_MAXAC.001</strain>
    </source>
</reference>
<organism evidence="4 5">
    <name type="scientific">Candidatus Phosphoribacter hodrii</name>
    <dbReference type="NCBI Taxonomy" id="2953743"/>
    <lineage>
        <taxon>Bacteria</taxon>
        <taxon>Bacillati</taxon>
        <taxon>Actinomycetota</taxon>
        <taxon>Actinomycetes</taxon>
        <taxon>Micrococcales</taxon>
        <taxon>Dermatophilaceae</taxon>
        <taxon>Candidatus Phosphoribacter</taxon>
    </lineage>
</organism>
<gene>
    <name evidence="4" type="ORF">IPP00_04450</name>
</gene>
<sequence>MTGVPQRSRMSAPDALPRPDVLVPQPYELPVPTRFRLANGASGLAYDLPGQYVLSVRLSVPMPLRVEPRDLEGVATIMARTLDEGTARHTSVEFARLLERRGVAIGCGVGDSGLSVELDVAKHHLAYGLDLMHQCLAEPAFPAEEVARQVSTRLAEIEQERSVASHRAAAEFAATFYSPVGRSSRPVGGTAETVAAITRDAVVAFHAEHVAPAEATVVVAGDLAGLDVVAELDASLGRWGTPDTYRSPGPWQVTPRADDRARIVVVDRPGSVQTELMIGAPGPDRRHPGGWAPYPLLGFLVGGSPTARIDAVLREDKGYTYGIRSTFRPRRRGGVFITAGSVRSEVTGDALRLLLDVLEHGREGFTQDEVDHAAQFLVLTAPSRYATADTIADEAASLSFDGLDTGFTSRNLVEIAGMDAERAGAAYREFIDGRWTVVLVGDAASFLADVQALGRGDVTVVPN</sequence>
<protein>
    <submittedName>
        <fullName evidence="4">Insulinase family protein</fullName>
    </submittedName>
</protein>
<feature type="domain" description="Peptidase M16 N-terminal" evidence="2">
    <location>
        <begin position="55"/>
        <end position="170"/>
    </location>
</feature>
<evidence type="ECO:0000313" key="5">
    <source>
        <dbReference type="Proteomes" id="UP000886632"/>
    </source>
</evidence>
<feature type="region of interest" description="Disordered" evidence="1">
    <location>
        <begin position="1"/>
        <end position="21"/>
    </location>
</feature>
<dbReference type="Pfam" id="PF00675">
    <property type="entry name" value="Peptidase_M16"/>
    <property type="match status" value="1"/>
</dbReference>
<dbReference type="PANTHER" id="PTHR11851">
    <property type="entry name" value="METALLOPROTEASE"/>
    <property type="match status" value="1"/>
</dbReference>
<dbReference type="SUPFAM" id="SSF63411">
    <property type="entry name" value="LuxS/MPP-like metallohydrolase"/>
    <property type="match status" value="2"/>
</dbReference>
<dbReference type="PANTHER" id="PTHR11851:SF224">
    <property type="entry name" value="PROCESSING PROTEASE"/>
    <property type="match status" value="1"/>
</dbReference>
<dbReference type="Proteomes" id="UP000886632">
    <property type="component" value="Unassembled WGS sequence"/>
</dbReference>
<dbReference type="InterPro" id="IPR011765">
    <property type="entry name" value="Pept_M16_N"/>
</dbReference>
<evidence type="ECO:0000259" key="3">
    <source>
        <dbReference type="Pfam" id="PF05193"/>
    </source>
</evidence>
<accession>A0A9D7T876</accession>